<proteinExistence type="predicted"/>
<dbReference type="EMBL" id="CAJNOK010047982">
    <property type="protein sequence ID" value="CAF1590250.1"/>
    <property type="molecule type" value="Genomic_DNA"/>
</dbReference>
<evidence type="ECO:0000313" key="2">
    <source>
        <dbReference type="EMBL" id="CAF4393839.1"/>
    </source>
</evidence>
<name>A0A8S2VW69_9BILA</name>
<dbReference type="AlphaFoldDB" id="A0A8S2VW69"/>
<reference evidence="2" key="1">
    <citation type="submission" date="2021-02" db="EMBL/GenBank/DDBJ databases">
        <authorList>
            <person name="Nowell W R."/>
        </authorList>
    </citation>
    <scope>NUCLEOTIDE SEQUENCE</scope>
</reference>
<evidence type="ECO:0000313" key="1">
    <source>
        <dbReference type="EMBL" id="CAF1590250.1"/>
    </source>
</evidence>
<comment type="caution">
    <text evidence="2">The sequence shown here is derived from an EMBL/GenBank/DDBJ whole genome shotgun (WGS) entry which is preliminary data.</text>
</comment>
<evidence type="ECO:0000313" key="3">
    <source>
        <dbReference type="Proteomes" id="UP000682733"/>
    </source>
</evidence>
<dbReference type="Proteomes" id="UP000682733">
    <property type="component" value="Unassembled WGS sequence"/>
</dbReference>
<gene>
    <name evidence="1" type="ORF">OVA965_LOCUS41502</name>
    <name evidence="2" type="ORF">TMI583_LOCUS43170</name>
</gene>
<accession>A0A8S2VW69</accession>
<protein>
    <submittedName>
        <fullName evidence="2">Uncharacterized protein</fullName>
    </submittedName>
</protein>
<dbReference type="Proteomes" id="UP000677228">
    <property type="component" value="Unassembled WGS sequence"/>
</dbReference>
<organism evidence="2 3">
    <name type="scientific">Didymodactylos carnosus</name>
    <dbReference type="NCBI Taxonomy" id="1234261"/>
    <lineage>
        <taxon>Eukaryota</taxon>
        <taxon>Metazoa</taxon>
        <taxon>Spiralia</taxon>
        <taxon>Gnathifera</taxon>
        <taxon>Rotifera</taxon>
        <taxon>Eurotatoria</taxon>
        <taxon>Bdelloidea</taxon>
        <taxon>Philodinida</taxon>
        <taxon>Philodinidae</taxon>
        <taxon>Didymodactylos</taxon>
    </lineage>
</organism>
<dbReference type="EMBL" id="CAJOBA010071386">
    <property type="protein sequence ID" value="CAF4393839.1"/>
    <property type="molecule type" value="Genomic_DNA"/>
</dbReference>
<sequence>MRFIYCIDFNFITLYFYSFSPRKLKLSADILAGKEKIDLAEERRSTVTFSEVHQLRSGLKCIRCAKSVNVNDARAVYQCPYCHTIAKKVDCASDNEFRLTYNSDDVDNDIFYYIYKNVPYICIYPTGVNAFIA</sequence>